<proteinExistence type="predicted"/>
<dbReference type="EMBL" id="JAJSOF020000009">
    <property type="protein sequence ID" value="KAJ4445827.1"/>
    <property type="molecule type" value="Genomic_DNA"/>
</dbReference>
<evidence type="ECO:0000256" key="1">
    <source>
        <dbReference type="SAM" id="MobiDB-lite"/>
    </source>
</evidence>
<reference evidence="2 3" key="1">
    <citation type="journal article" date="2022" name="Allergy">
        <title>Genome assembly and annotation of Periplaneta americana reveal a comprehensive cockroach allergen profile.</title>
        <authorList>
            <person name="Wang L."/>
            <person name="Xiong Q."/>
            <person name="Saelim N."/>
            <person name="Wang L."/>
            <person name="Nong W."/>
            <person name="Wan A.T."/>
            <person name="Shi M."/>
            <person name="Liu X."/>
            <person name="Cao Q."/>
            <person name="Hui J.H.L."/>
            <person name="Sookrung N."/>
            <person name="Leung T.F."/>
            <person name="Tungtrongchitr A."/>
            <person name="Tsui S.K.W."/>
        </authorList>
    </citation>
    <scope>NUCLEOTIDE SEQUENCE [LARGE SCALE GENOMIC DNA]</scope>
    <source>
        <strain evidence="2">PWHHKU_190912</strain>
    </source>
</reference>
<dbReference type="Proteomes" id="UP001148838">
    <property type="component" value="Unassembled WGS sequence"/>
</dbReference>
<comment type="caution">
    <text evidence="2">The sequence shown here is derived from an EMBL/GenBank/DDBJ whole genome shotgun (WGS) entry which is preliminary data.</text>
</comment>
<gene>
    <name evidence="2" type="ORF">ANN_12512</name>
</gene>
<evidence type="ECO:0000313" key="3">
    <source>
        <dbReference type="Proteomes" id="UP001148838"/>
    </source>
</evidence>
<feature type="region of interest" description="Disordered" evidence="1">
    <location>
        <begin position="109"/>
        <end position="129"/>
    </location>
</feature>
<feature type="compositionally biased region" description="Basic and acidic residues" evidence="1">
    <location>
        <begin position="116"/>
        <end position="129"/>
    </location>
</feature>
<feature type="region of interest" description="Disordered" evidence="1">
    <location>
        <begin position="1"/>
        <end position="30"/>
    </location>
</feature>
<accession>A0ABQ8THE3</accession>
<name>A0ABQ8THE3_PERAM</name>
<evidence type="ECO:0000313" key="2">
    <source>
        <dbReference type="EMBL" id="KAJ4445827.1"/>
    </source>
</evidence>
<keyword evidence="3" id="KW-1185">Reference proteome</keyword>
<feature type="compositionally biased region" description="Acidic residues" evidence="1">
    <location>
        <begin position="1"/>
        <end position="10"/>
    </location>
</feature>
<organism evidence="2 3">
    <name type="scientific">Periplaneta americana</name>
    <name type="common">American cockroach</name>
    <name type="synonym">Blatta americana</name>
    <dbReference type="NCBI Taxonomy" id="6978"/>
    <lineage>
        <taxon>Eukaryota</taxon>
        <taxon>Metazoa</taxon>
        <taxon>Ecdysozoa</taxon>
        <taxon>Arthropoda</taxon>
        <taxon>Hexapoda</taxon>
        <taxon>Insecta</taxon>
        <taxon>Pterygota</taxon>
        <taxon>Neoptera</taxon>
        <taxon>Polyneoptera</taxon>
        <taxon>Dictyoptera</taxon>
        <taxon>Blattodea</taxon>
        <taxon>Blattoidea</taxon>
        <taxon>Blattidae</taxon>
        <taxon>Blattinae</taxon>
        <taxon>Periplaneta</taxon>
    </lineage>
</organism>
<protein>
    <submittedName>
        <fullName evidence="2">Uncharacterized protein</fullName>
    </submittedName>
</protein>
<sequence length="191" mass="22113">MGEDDDDDSGEEGRRGNPLPARSLLLSNSTKGAARLNVPIRRTNHYHWNSLPASIRDCRNKMEFKRKLTRHLNKKRSWKERVKKIIMLKLIRKRTRNWLGRFAKKKLPTEGCTGRNGEREKSSGQKMMSDDKATLRYMTLMRRMSGTEKILSAPGYEPGVSALRADAIFTKPHRIPIPMSDRIHDMRKIIT</sequence>